<dbReference type="Gene3D" id="3.90.190.20">
    <property type="entry name" value="Mur ligase, C-terminal domain"/>
    <property type="match status" value="1"/>
</dbReference>
<dbReference type="GO" id="GO:0004326">
    <property type="term" value="F:tetrahydrofolylpolyglutamate synthase activity"/>
    <property type="evidence" value="ECO:0007669"/>
    <property type="project" value="UniProtKB-EC"/>
</dbReference>
<dbReference type="GO" id="GO:0008841">
    <property type="term" value="F:dihydrofolate synthase activity"/>
    <property type="evidence" value="ECO:0007669"/>
    <property type="project" value="TreeGrafter"/>
</dbReference>
<dbReference type="STRING" id="180332.GCA_000797495_05231"/>
<dbReference type="InterPro" id="IPR004101">
    <property type="entry name" value="Mur_ligase_C"/>
</dbReference>
<keyword evidence="15" id="KW-1185">Reference proteome</keyword>
<evidence type="ECO:0000259" key="13">
    <source>
        <dbReference type="Pfam" id="PF08245"/>
    </source>
</evidence>
<dbReference type="InterPro" id="IPR036565">
    <property type="entry name" value="Mur-like_cat_sf"/>
</dbReference>
<evidence type="ECO:0000256" key="2">
    <source>
        <dbReference type="ARBA" id="ARBA00008276"/>
    </source>
</evidence>
<evidence type="ECO:0000256" key="4">
    <source>
        <dbReference type="ARBA" id="ARBA00022598"/>
    </source>
</evidence>
<comment type="similarity">
    <text evidence="2 11">Belongs to the folylpolyglutamate synthase family.</text>
</comment>
<dbReference type="EMBL" id="QGQD01000076">
    <property type="protein sequence ID" value="TLC99135.1"/>
    <property type="molecule type" value="Genomic_DNA"/>
</dbReference>
<dbReference type="EC" id="6.3.2.17" evidence="3"/>
<dbReference type="PROSITE" id="PS01011">
    <property type="entry name" value="FOLYLPOLYGLU_SYNT_1"/>
    <property type="match status" value="1"/>
</dbReference>
<name>A0A4U8QB79_9FIRM</name>
<keyword evidence="7 11" id="KW-0067">ATP-binding</keyword>
<evidence type="ECO:0000313" key="15">
    <source>
        <dbReference type="Proteomes" id="UP000306509"/>
    </source>
</evidence>
<dbReference type="GO" id="GO:0005737">
    <property type="term" value="C:cytoplasm"/>
    <property type="evidence" value="ECO:0007669"/>
    <property type="project" value="TreeGrafter"/>
</dbReference>
<evidence type="ECO:0000256" key="8">
    <source>
        <dbReference type="ARBA" id="ARBA00022842"/>
    </source>
</evidence>
<comment type="catalytic activity">
    <reaction evidence="10">
        <text>(6S)-5,6,7,8-tetrahydrofolyl-(gamma-L-Glu)(n) + L-glutamate + ATP = (6S)-5,6,7,8-tetrahydrofolyl-(gamma-L-Glu)(n+1) + ADP + phosphate + H(+)</text>
        <dbReference type="Rhea" id="RHEA:10580"/>
        <dbReference type="Rhea" id="RHEA-COMP:14738"/>
        <dbReference type="Rhea" id="RHEA-COMP:14740"/>
        <dbReference type="ChEBI" id="CHEBI:15378"/>
        <dbReference type="ChEBI" id="CHEBI:29985"/>
        <dbReference type="ChEBI" id="CHEBI:30616"/>
        <dbReference type="ChEBI" id="CHEBI:43474"/>
        <dbReference type="ChEBI" id="CHEBI:141005"/>
        <dbReference type="ChEBI" id="CHEBI:456216"/>
        <dbReference type="EC" id="6.3.2.17"/>
    </reaction>
</comment>
<evidence type="ECO:0000256" key="5">
    <source>
        <dbReference type="ARBA" id="ARBA00022723"/>
    </source>
</evidence>
<evidence type="ECO:0000313" key="14">
    <source>
        <dbReference type="EMBL" id="TLC99135.1"/>
    </source>
</evidence>
<dbReference type="InterPro" id="IPR036615">
    <property type="entry name" value="Mur_ligase_C_dom_sf"/>
</dbReference>
<organism evidence="14 15">
    <name type="scientific">Robinsoniella peoriensis</name>
    <dbReference type="NCBI Taxonomy" id="180332"/>
    <lineage>
        <taxon>Bacteria</taxon>
        <taxon>Bacillati</taxon>
        <taxon>Bacillota</taxon>
        <taxon>Clostridia</taxon>
        <taxon>Lachnospirales</taxon>
        <taxon>Lachnospiraceae</taxon>
        <taxon>Robinsoniella</taxon>
    </lineage>
</organism>
<dbReference type="InterPro" id="IPR013221">
    <property type="entry name" value="Mur_ligase_cen"/>
</dbReference>
<dbReference type="RefSeq" id="WP_138003511.1">
    <property type="nucleotide sequence ID" value="NZ_QGQD01000076.1"/>
</dbReference>
<keyword evidence="8" id="KW-0460">Magnesium</keyword>
<dbReference type="PROSITE" id="PS01012">
    <property type="entry name" value="FOLYLPOLYGLU_SYNT_2"/>
    <property type="match status" value="1"/>
</dbReference>
<dbReference type="Gene3D" id="3.40.1190.10">
    <property type="entry name" value="Mur-like, catalytic domain"/>
    <property type="match status" value="1"/>
</dbReference>
<gene>
    <name evidence="14" type="primary">fgs_2</name>
    <name evidence="14" type="ORF">DSM106044_04023</name>
</gene>
<comment type="cofactor">
    <cofactor evidence="1">
        <name>Mg(2+)</name>
        <dbReference type="ChEBI" id="CHEBI:18420"/>
    </cofactor>
</comment>
<comment type="caution">
    <text evidence="14">The sequence shown here is derived from an EMBL/GenBank/DDBJ whole genome shotgun (WGS) entry which is preliminary data.</text>
</comment>
<dbReference type="SUPFAM" id="SSF53623">
    <property type="entry name" value="MurD-like peptide ligases, catalytic domain"/>
    <property type="match status" value="1"/>
</dbReference>
<accession>A0A4U8QB79</accession>
<dbReference type="Proteomes" id="UP000306509">
    <property type="component" value="Unassembled WGS sequence"/>
</dbReference>
<dbReference type="SUPFAM" id="SSF53244">
    <property type="entry name" value="MurD-like peptide ligases, peptide-binding domain"/>
    <property type="match status" value="1"/>
</dbReference>
<evidence type="ECO:0000256" key="9">
    <source>
        <dbReference type="ARBA" id="ARBA00030592"/>
    </source>
</evidence>
<dbReference type="InterPro" id="IPR001645">
    <property type="entry name" value="Folylpolyglutamate_synth"/>
</dbReference>
<dbReference type="Pfam" id="PF02875">
    <property type="entry name" value="Mur_ligase_C"/>
    <property type="match status" value="1"/>
</dbReference>
<dbReference type="GO" id="GO:0005524">
    <property type="term" value="F:ATP binding"/>
    <property type="evidence" value="ECO:0007669"/>
    <property type="project" value="UniProtKB-KW"/>
</dbReference>
<dbReference type="PANTHER" id="PTHR11136">
    <property type="entry name" value="FOLYLPOLYGLUTAMATE SYNTHASE-RELATED"/>
    <property type="match status" value="1"/>
</dbReference>
<dbReference type="NCBIfam" id="TIGR01499">
    <property type="entry name" value="folC"/>
    <property type="match status" value="1"/>
</dbReference>
<keyword evidence="6 11" id="KW-0547">Nucleotide-binding</keyword>
<reference evidence="14 15" key="1">
    <citation type="journal article" date="2019" name="Anaerobe">
        <title>Detection of Robinsoniella peoriensis in multiple bone samples of a trauma patient.</title>
        <authorList>
            <person name="Schrottner P."/>
            <person name="Hartwich K."/>
            <person name="Bunk B."/>
            <person name="Schober I."/>
            <person name="Helbig S."/>
            <person name="Rudolph W.W."/>
            <person name="Gunzer F."/>
        </authorList>
    </citation>
    <scope>NUCLEOTIDE SEQUENCE [LARGE SCALE GENOMIC DNA]</scope>
    <source>
        <strain evidence="14 15">DSM 106044</strain>
    </source>
</reference>
<dbReference type="PANTHER" id="PTHR11136:SF0">
    <property type="entry name" value="DIHYDROFOLATE SYNTHETASE-RELATED"/>
    <property type="match status" value="1"/>
</dbReference>
<evidence type="ECO:0000256" key="7">
    <source>
        <dbReference type="ARBA" id="ARBA00022840"/>
    </source>
</evidence>
<feature type="domain" description="Mur ligase C-terminal" evidence="12">
    <location>
        <begin position="293"/>
        <end position="413"/>
    </location>
</feature>
<keyword evidence="5" id="KW-0479">Metal-binding</keyword>
<dbReference type="FunFam" id="3.40.1190.10:FF:000011">
    <property type="entry name" value="Folylpolyglutamate synthase/dihydrofolate synthase"/>
    <property type="match status" value="1"/>
</dbReference>
<proteinExistence type="inferred from homology"/>
<keyword evidence="4 11" id="KW-0436">Ligase</keyword>
<dbReference type="Pfam" id="PF08245">
    <property type="entry name" value="Mur_ligase_M"/>
    <property type="match status" value="1"/>
</dbReference>
<evidence type="ECO:0000256" key="3">
    <source>
        <dbReference type="ARBA" id="ARBA00013025"/>
    </source>
</evidence>
<feature type="domain" description="Mur ligase central" evidence="13">
    <location>
        <begin position="44"/>
        <end position="266"/>
    </location>
</feature>
<evidence type="ECO:0000256" key="11">
    <source>
        <dbReference type="PIRNR" id="PIRNR001563"/>
    </source>
</evidence>
<dbReference type="AlphaFoldDB" id="A0A4U8QB79"/>
<evidence type="ECO:0000256" key="6">
    <source>
        <dbReference type="ARBA" id="ARBA00022741"/>
    </source>
</evidence>
<protein>
    <recommendedName>
        <fullName evidence="3">tetrahydrofolate synthase</fullName>
        <ecNumber evidence="3">6.3.2.17</ecNumber>
    </recommendedName>
    <alternativeName>
        <fullName evidence="9">Tetrahydrofolylpolyglutamate synthase</fullName>
    </alternativeName>
</protein>
<dbReference type="PIRSF" id="PIRSF001563">
    <property type="entry name" value="Folylpolyglu_synth"/>
    <property type="match status" value="1"/>
</dbReference>
<sequence length="429" mass="47667">MNYEEARVYLDNAAKYGSVLGLDNMKEMLARLDNPHDKLKFIHISGTNGKGSVLAYLSTVLKEAGYRVGRYISPALFRYRERIQVNEIFIEKDSLAAHVAAIKAAADAMEEEGLPHPTSFEIETALSFLYFKEKKCDIVVLETGLGGLDDATNVITTTVMEVIASISMDHMGVLGNTIEEIAAKKAGIIKPETLVVTMQQKKEAMQVVLDTAKEKNCSVMIASPKRAKDIHYGYEEQSFTYGGYDNLRISLAGSYQIANAVLAVEAVKGLVRLGYQITEEVLRSAFFHTKWPGRFTLIRKDPVFIIDGAHNRDAAQVLKESIELYFQNKKIYYIMGVFKDKEYDQILKTTAPFAEAIITIETPHNDRALPAQELAIAAAKYHNHVEAAKSIRDALDKSLSMAGKDDVIIAFGSLSFLGEITREMGESED</sequence>
<evidence type="ECO:0000256" key="1">
    <source>
        <dbReference type="ARBA" id="ARBA00001946"/>
    </source>
</evidence>
<dbReference type="GO" id="GO:0046872">
    <property type="term" value="F:metal ion binding"/>
    <property type="evidence" value="ECO:0007669"/>
    <property type="project" value="UniProtKB-KW"/>
</dbReference>
<evidence type="ECO:0000256" key="10">
    <source>
        <dbReference type="ARBA" id="ARBA00047493"/>
    </source>
</evidence>
<evidence type="ECO:0000259" key="12">
    <source>
        <dbReference type="Pfam" id="PF02875"/>
    </source>
</evidence>
<dbReference type="InterPro" id="IPR018109">
    <property type="entry name" value="Folylpolyglutamate_synth_CS"/>
</dbReference>